<dbReference type="Proteomes" id="UP001189429">
    <property type="component" value="Unassembled WGS sequence"/>
</dbReference>
<name>A0ABN9XDP6_9DINO</name>
<reference evidence="2" key="1">
    <citation type="submission" date="2023-10" db="EMBL/GenBank/DDBJ databases">
        <authorList>
            <person name="Chen Y."/>
            <person name="Shah S."/>
            <person name="Dougan E. K."/>
            <person name="Thang M."/>
            <person name="Chan C."/>
        </authorList>
    </citation>
    <scope>NUCLEOTIDE SEQUENCE [LARGE SCALE GENOMIC DNA]</scope>
</reference>
<keyword evidence="3" id="KW-1185">Reference proteome</keyword>
<feature type="non-terminal residue" evidence="2">
    <location>
        <position position="1"/>
    </location>
</feature>
<protein>
    <submittedName>
        <fullName evidence="2">Uncharacterized protein</fullName>
    </submittedName>
</protein>
<organism evidence="2 3">
    <name type="scientific">Prorocentrum cordatum</name>
    <dbReference type="NCBI Taxonomy" id="2364126"/>
    <lineage>
        <taxon>Eukaryota</taxon>
        <taxon>Sar</taxon>
        <taxon>Alveolata</taxon>
        <taxon>Dinophyceae</taxon>
        <taxon>Prorocentrales</taxon>
        <taxon>Prorocentraceae</taxon>
        <taxon>Prorocentrum</taxon>
    </lineage>
</organism>
<feature type="region of interest" description="Disordered" evidence="1">
    <location>
        <begin position="1"/>
        <end position="22"/>
    </location>
</feature>
<feature type="region of interest" description="Disordered" evidence="1">
    <location>
        <begin position="124"/>
        <end position="151"/>
    </location>
</feature>
<dbReference type="EMBL" id="CAUYUJ010020188">
    <property type="protein sequence ID" value="CAK0896441.1"/>
    <property type="molecule type" value="Genomic_DNA"/>
</dbReference>
<evidence type="ECO:0000256" key="1">
    <source>
        <dbReference type="SAM" id="MobiDB-lite"/>
    </source>
</evidence>
<sequence length="282" mass="27731">AAPSRGRRRGGRAARRCGRRGRLPGGAREAIGARAVGGTGAAWLYHSSASCDVLEKLAADVPGRHAATAVGLANAHQEALLSALRSLKATSAGAVAAPLAAAAGSSPLRVAAAELLEELVGCERSPSLAPPAPADLLGASGSRGRLPGAATPAADLRQHGTWWTPAGQPGSAAPWVGARSCPRPPFAAFPPASLPSPSSSVASGLPARALFTGTPRAPPGEAAAAAPPPPPVVPGAPCTRGLTAACPAPPAAGALPPLPELGNLLAGPGPWALFRPYDPPPS</sequence>
<proteinExistence type="predicted"/>
<comment type="caution">
    <text evidence="2">The sequence shown here is derived from an EMBL/GenBank/DDBJ whole genome shotgun (WGS) entry which is preliminary data.</text>
</comment>
<evidence type="ECO:0000313" key="3">
    <source>
        <dbReference type="Proteomes" id="UP001189429"/>
    </source>
</evidence>
<evidence type="ECO:0000313" key="2">
    <source>
        <dbReference type="EMBL" id="CAK0896441.1"/>
    </source>
</evidence>
<accession>A0ABN9XDP6</accession>
<gene>
    <name evidence="2" type="ORF">PCOR1329_LOCUS74909</name>
</gene>